<feature type="region of interest" description="Disordered" evidence="1">
    <location>
        <begin position="52"/>
        <end position="94"/>
    </location>
</feature>
<evidence type="ECO:0000313" key="2">
    <source>
        <dbReference type="EMBL" id="MBR7782941.1"/>
    </source>
</evidence>
<keyword evidence="3" id="KW-1185">Reference proteome</keyword>
<dbReference type="EMBL" id="JAGSPN010000009">
    <property type="protein sequence ID" value="MBR7782941.1"/>
    <property type="molecule type" value="Genomic_DNA"/>
</dbReference>
<organism evidence="2 3">
    <name type="scientific">Undibacterium luofuense</name>
    <dbReference type="NCBI Taxonomy" id="2828733"/>
    <lineage>
        <taxon>Bacteria</taxon>
        <taxon>Pseudomonadati</taxon>
        <taxon>Pseudomonadota</taxon>
        <taxon>Betaproteobacteria</taxon>
        <taxon>Burkholderiales</taxon>
        <taxon>Oxalobacteraceae</taxon>
        <taxon>Undibacterium</taxon>
    </lineage>
</organism>
<sequence>MQTVPKSANAVLTNALITATIAFGVAFRPGISPLSVTYPEFAEIANNEAIKRAGKSGVPANSRKKSRPDTVNRSPSPLPTKPDAVRTLRKGILV</sequence>
<evidence type="ECO:0000256" key="1">
    <source>
        <dbReference type="SAM" id="MobiDB-lite"/>
    </source>
</evidence>
<dbReference type="Proteomes" id="UP000680067">
    <property type="component" value="Unassembled WGS sequence"/>
</dbReference>
<reference evidence="2" key="1">
    <citation type="submission" date="2021-04" db="EMBL/GenBank/DDBJ databases">
        <title>novel species isolated from subtropical streams in China.</title>
        <authorList>
            <person name="Lu H."/>
        </authorList>
    </citation>
    <scope>NUCLEOTIDE SEQUENCE</scope>
    <source>
        <strain evidence="2">LFS511W</strain>
    </source>
</reference>
<dbReference type="RefSeq" id="WP_212688246.1">
    <property type="nucleotide sequence ID" value="NZ_JAGSPN010000009.1"/>
</dbReference>
<protein>
    <submittedName>
        <fullName evidence="2">Uncharacterized protein</fullName>
    </submittedName>
</protein>
<dbReference type="AlphaFoldDB" id="A0A941DRY0"/>
<evidence type="ECO:0000313" key="3">
    <source>
        <dbReference type="Proteomes" id="UP000680067"/>
    </source>
</evidence>
<comment type="caution">
    <text evidence="2">The sequence shown here is derived from an EMBL/GenBank/DDBJ whole genome shotgun (WGS) entry which is preliminary data.</text>
</comment>
<accession>A0A941DRY0</accession>
<gene>
    <name evidence="2" type="ORF">KDM89_12365</name>
</gene>
<proteinExistence type="predicted"/>
<name>A0A941DRY0_9BURK</name>